<dbReference type="GO" id="GO:0006633">
    <property type="term" value="P:fatty acid biosynthetic process"/>
    <property type="evidence" value="ECO:0007669"/>
    <property type="project" value="InterPro"/>
</dbReference>
<dbReference type="GO" id="GO:0003989">
    <property type="term" value="F:acetyl-CoA carboxylase activity"/>
    <property type="evidence" value="ECO:0007669"/>
    <property type="project" value="InterPro"/>
</dbReference>
<keyword evidence="6" id="KW-1185">Reference proteome</keyword>
<keyword evidence="2" id="KW-0092">Biotin</keyword>
<feature type="domain" description="Lipoyl-binding" evidence="4">
    <location>
        <begin position="1"/>
        <end position="80"/>
    </location>
</feature>
<evidence type="ECO:0000313" key="5">
    <source>
        <dbReference type="EMBL" id="RQH03348.1"/>
    </source>
</evidence>
<dbReference type="PANTHER" id="PTHR45266:SF3">
    <property type="entry name" value="OXALOACETATE DECARBOXYLASE ALPHA CHAIN"/>
    <property type="match status" value="1"/>
</dbReference>
<dbReference type="PRINTS" id="PR01071">
    <property type="entry name" value="ACOABIOTINCC"/>
</dbReference>
<dbReference type="SUPFAM" id="SSF51230">
    <property type="entry name" value="Single hybrid motif"/>
    <property type="match status" value="1"/>
</dbReference>
<dbReference type="InterPro" id="IPR050709">
    <property type="entry name" value="Biotin_Carboxyl_Carrier/Decarb"/>
</dbReference>
<dbReference type="AlphaFoldDB" id="A0A3N6MJ43"/>
<dbReference type="Proteomes" id="UP000281431">
    <property type="component" value="Unassembled WGS sequence"/>
</dbReference>
<dbReference type="OrthoDB" id="211557at2157"/>
<dbReference type="InterPro" id="IPR001249">
    <property type="entry name" value="AcCoA_biotinCC"/>
</dbReference>
<dbReference type="PROSITE" id="PS50968">
    <property type="entry name" value="BIOTINYL_LIPOYL"/>
    <property type="match status" value="1"/>
</dbReference>
<dbReference type="InterPro" id="IPR011053">
    <property type="entry name" value="Single_hybrid_motif"/>
</dbReference>
<dbReference type="CDD" id="cd06850">
    <property type="entry name" value="biotinyl_domain"/>
    <property type="match status" value="1"/>
</dbReference>
<proteinExistence type="predicted"/>
<gene>
    <name evidence="5" type="ORF">EA472_01900</name>
</gene>
<dbReference type="Pfam" id="PF00364">
    <property type="entry name" value="Biotin_lipoyl"/>
    <property type="match status" value="1"/>
</dbReference>
<dbReference type="GO" id="GO:0009317">
    <property type="term" value="C:acetyl-CoA carboxylase complex"/>
    <property type="evidence" value="ECO:0007669"/>
    <property type="project" value="InterPro"/>
</dbReference>
<organism evidence="5 6">
    <name type="scientific">Natrarchaeobius chitinivorans</name>
    <dbReference type="NCBI Taxonomy" id="1679083"/>
    <lineage>
        <taxon>Archaea</taxon>
        <taxon>Methanobacteriati</taxon>
        <taxon>Methanobacteriota</taxon>
        <taxon>Stenosarchaea group</taxon>
        <taxon>Halobacteria</taxon>
        <taxon>Halobacteriales</taxon>
        <taxon>Natrialbaceae</taxon>
        <taxon>Natrarchaeobius</taxon>
    </lineage>
</organism>
<accession>A0A3N6MJ43</accession>
<evidence type="ECO:0000259" key="4">
    <source>
        <dbReference type="PROSITE" id="PS50968"/>
    </source>
</evidence>
<dbReference type="InterPro" id="IPR000089">
    <property type="entry name" value="Biotin_lipoyl"/>
</dbReference>
<dbReference type="PANTHER" id="PTHR45266">
    <property type="entry name" value="OXALOACETATE DECARBOXYLASE ALPHA CHAIN"/>
    <property type="match status" value="1"/>
</dbReference>
<dbReference type="NCBIfam" id="NF005457">
    <property type="entry name" value="PRK07051.1"/>
    <property type="match status" value="1"/>
</dbReference>
<protein>
    <recommendedName>
        <fullName evidence="1">Biotin carboxyl carrier protein of acetyl-CoA carboxylase</fullName>
    </recommendedName>
</protein>
<name>A0A3N6MJ43_NATCH</name>
<dbReference type="EMBL" id="REFZ01000001">
    <property type="protein sequence ID" value="RQH03348.1"/>
    <property type="molecule type" value="Genomic_DNA"/>
</dbReference>
<reference evidence="5 6" key="1">
    <citation type="submission" date="2018-10" db="EMBL/GenBank/DDBJ databases">
        <title>Natrarchaeobius chitinivorans gen. nov., sp. nov., and Natrarchaeobius haloalkaliphilus sp. nov., alkaliphilic, chitin-utilizing haloarchaea from hypersaline alkaline lakes.</title>
        <authorList>
            <person name="Sorokin D.Y."/>
            <person name="Elcheninov A.G."/>
            <person name="Kostrikina N.A."/>
            <person name="Bale N.J."/>
            <person name="Sinninghe Damste J.S."/>
            <person name="Khijniak T.V."/>
            <person name="Kublanov I.V."/>
            <person name="Toshchakov S.V."/>
        </authorList>
    </citation>
    <scope>NUCLEOTIDE SEQUENCE [LARGE SCALE GENOMIC DNA]</scope>
    <source>
        <strain evidence="5 6">AArcht7</strain>
    </source>
</reference>
<evidence type="ECO:0000256" key="3">
    <source>
        <dbReference type="SAM" id="MobiDB-lite"/>
    </source>
</evidence>
<comment type="caution">
    <text evidence="5">The sequence shown here is derived from an EMBL/GenBank/DDBJ whole genome shotgun (WGS) entry which is preliminary data.</text>
</comment>
<evidence type="ECO:0000256" key="1">
    <source>
        <dbReference type="ARBA" id="ARBA00017562"/>
    </source>
</evidence>
<feature type="region of interest" description="Disordered" evidence="3">
    <location>
        <begin position="1"/>
        <end position="34"/>
    </location>
</feature>
<dbReference type="Gene3D" id="2.40.50.100">
    <property type="match status" value="1"/>
</dbReference>
<evidence type="ECO:0000313" key="6">
    <source>
        <dbReference type="Proteomes" id="UP000281431"/>
    </source>
</evidence>
<evidence type="ECO:0000256" key="2">
    <source>
        <dbReference type="ARBA" id="ARBA00023267"/>
    </source>
</evidence>
<sequence>MSQTTTVNSPMPGVFYRRSDPEEAPFVEPGDSVEAGDTIGLVEVMKNFHEIEADQAGTVGEFHVEDESEIEADQAIVEIEVE</sequence>